<feature type="transmembrane region" description="Helical" evidence="7">
    <location>
        <begin position="131"/>
        <end position="155"/>
    </location>
</feature>
<dbReference type="RefSeq" id="WP_317520483.1">
    <property type="nucleotide sequence ID" value="NZ_JASGOQ010000001.1"/>
</dbReference>
<gene>
    <name evidence="9" type="primary">zorA</name>
    <name evidence="9" type="ORF">QM089_18065</name>
</gene>
<evidence type="ECO:0000256" key="5">
    <source>
        <dbReference type="ARBA" id="ARBA00023136"/>
    </source>
</evidence>
<keyword evidence="6" id="KW-0813">Transport</keyword>
<sequence length="686" mass="76314">MLDLITHLLPDFSQLLIGSPASISVWFWLLTALIFLSSFMLLVKHYWHFKKRRRALISLLNNQTRETLATDRRETLQKAKQLDADKVGMLWQEFDESLVISPDKKHLFNTLDAEHFFNARTLATGLTSSRLLAATPSFLVAIGVLGTFVGLTIGLGGLEGSTGEIETLKSGIDKLISGASVAFMTSVWGVFFSLLLNFIEKLFERNALKQIQELQNTIDFLYPRLPAEQSLVHIAEYGKESKEALQELHERIGDRLQESITGMSEAMQNALTDTLNNIMGPAIHTLVNSTSQQSSQVMENLVGSFMEGMSSAGKVQGEQLEKVAADVNSAVSNMSERLEELFNKLSAQQVTSLTAQDEQALRFQGMLQQLTNSADEKQSLLETRFGKMMADLSSQHEQQQSALLEHKQKILGGLEAASQQQIDAMTSAVKQQQSSLQDKVGQILSSFSEQGAAAEVREQARQEKFQHQLEAVTQQQQDLLTSLANTVQASQQQSQIMAEQHQQLLTRLQQVAEATTQSCKHMDSSANQLGLLSTNVRSAAEILGQRLEQVTASIEQAGSQNAALTKQLTQQASMLEKLQGTLILSAERFEQAASEARNGFGDMKQTQQQFLAGVKDEFTSLGETLRSQVEAIEKQAEQWLQKYSSEVSSQVHERMDQWNKVSLEYATKMYHTAEAMSSVLDELEQR</sequence>
<keyword evidence="6" id="KW-0653">Protein transport</keyword>
<comment type="similarity">
    <text evidence="6">Belongs to the exbB/tolQ family.</text>
</comment>
<proteinExistence type="inferred from homology"/>
<evidence type="ECO:0000256" key="6">
    <source>
        <dbReference type="RuleBase" id="RU004057"/>
    </source>
</evidence>
<organism evidence="9 10">
    <name type="scientific">Shewanella xiamenensis</name>
    <dbReference type="NCBI Taxonomy" id="332186"/>
    <lineage>
        <taxon>Bacteria</taxon>
        <taxon>Pseudomonadati</taxon>
        <taxon>Pseudomonadota</taxon>
        <taxon>Gammaproteobacteria</taxon>
        <taxon>Alteromonadales</taxon>
        <taxon>Shewanellaceae</taxon>
        <taxon>Shewanella</taxon>
    </lineage>
</organism>
<evidence type="ECO:0000256" key="1">
    <source>
        <dbReference type="ARBA" id="ARBA00004651"/>
    </source>
</evidence>
<keyword evidence="5 7" id="KW-0472">Membrane</keyword>
<evidence type="ECO:0000256" key="3">
    <source>
        <dbReference type="ARBA" id="ARBA00022692"/>
    </source>
</evidence>
<evidence type="ECO:0000256" key="2">
    <source>
        <dbReference type="ARBA" id="ARBA00022475"/>
    </source>
</evidence>
<accession>A0AAE4Q3L4</accession>
<protein>
    <submittedName>
        <fullName evidence="9">Anti-phage ZorAB system protein ZorA</fullName>
    </submittedName>
</protein>
<evidence type="ECO:0000259" key="8">
    <source>
        <dbReference type="Pfam" id="PF01618"/>
    </source>
</evidence>
<dbReference type="Proteomes" id="UP001187859">
    <property type="component" value="Unassembled WGS sequence"/>
</dbReference>
<evidence type="ECO:0000313" key="9">
    <source>
        <dbReference type="EMBL" id="MDV5392104.1"/>
    </source>
</evidence>
<dbReference type="Pfam" id="PF01618">
    <property type="entry name" value="MotA_ExbB"/>
    <property type="match status" value="1"/>
</dbReference>
<reference evidence="9" key="1">
    <citation type="submission" date="2023-05" db="EMBL/GenBank/DDBJ databases">
        <title>Colonisation of extended spectrum b-lactamase- and carbapenemase-producing bacteria on hospital surfaces from low- and middle-income countries.</title>
        <authorList>
            <person name="Nieto-Rosado M."/>
            <person name="Sands K."/>
            <person name="Iregbu K."/>
            <person name="Zahra R."/>
            <person name="Mazarati J.B."/>
            <person name="Mehtar S."/>
            <person name="Barnards-Group B."/>
            <person name="Walsh T.R."/>
        </authorList>
    </citation>
    <scope>NUCLEOTIDE SEQUENCE</scope>
    <source>
        <strain evidence="9">PP-E493</strain>
    </source>
</reference>
<keyword evidence="4 7" id="KW-1133">Transmembrane helix</keyword>
<name>A0AAE4Q3L4_9GAMM</name>
<dbReference type="EMBL" id="JASGOQ010000001">
    <property type="protein sequence ID" value="MDV5392104.1"/>
    <property type="molecule type" value="Genomic_DNA"/>
</dbReference>
<dbReference type="AlphaFoldDB" id="A0AAE4Q3L4"/>
<dbReference type="NCBIfam" id="NF033915">
    <property type="entry name" value="antiphage_ZorA_2"/>
    <property type="match status" value="1"/>
</dbReference>
<feature type="domain" description="MotA/TolQ/ExbB proton channel" evidence="8">
    <location>
        <begin position="129"/>
        <end position="215"/>
    </location>
</feature>
<evidence type="ECO:0000313" key="10">
    <source>
        <dbReference type="Proteomes" id="UP001187859"/>
    </source>
</evidence>
<keyword evidence="3 7" id="KW-0812">Transmembrane</keyword>
<evidence type="ECO:0000256" key="4">
    <source>
        <dbReference type="ARBA" id="ARBA00022989"/>
    </source>
</evidence>
<feature type="transmembrane region" description="Helical" evidence="7">
    <location>
        <begin position="175"/>
        <end position="199"/>
    </location>
</feature>
<comment type="caution">
    <text evidence="9">The sequence shown here is derived from an EMBL/GenBank/DDBJ whole genome shotgun (WGS) entry which is preliminary data.</text>
</comment>
<keyword evidence="2" id="KW-1003">Cell membrane</keyword>
<feature type="transmembrane region" description="Helical" evidence="7">
    <location>
        <begin position="25"/>
        <end position="43"/>
    </location>
</feature>
<dbReference type="InterPro" id="IPR002898">
    <property type="entry name" value="MotA_ExbB_proton_chnl"/>
</dbReference>
<comment type="subcellular location">
    <subcellularLocation>
        <location evidence="1">Cell membrane</location>
        <topology evidence="1">Multi-pass membrane protein</topology>
    </subcellularLocation>
    <subcellularLocation>
        <location evidence="6">Membrane</location>
        <topology evidence="6">Multi-pass membrane protein</topology>
    </subcellularLocation>
</comment>
<evidence type="ECO:0000256" key="7">
    <source>
        <dbReference type="SAM" id="Phobius"/>
    </source>
</evidence>